<keyword evidence="2" id="KW-1015">Disulfide bond</keyword>
<protein>
    <submittedName>
        <fullName evidence="4">Cyclotide 4c</fullName>
    </submittedName>
</protein>
<dbReference type="EMBL" id="EU910546">
    <property type="protein sequence ID" value="ACG69855.1"/>
    <property type="molecule type" value="mRNA"/>
</dbReference>
<keyword evidence="3" id="KW-0732">Signal</keyword>
<dbReference type="InterPro" id="IPR012323">
    <property type="entry name" value="Cyclotide_bracelet_CS"/>
</dbReference>
<feature type="chain" id="PRO_5002830181" evidence="3">
    <location>
        <begin position="25"/>
        <end position="120"/>
    </location>
</feature>
<evidence type="ECO:0000256" key="1">
    <source>
        <dbReference type="ARBA" id="ARBA00022821"/>
    </source>
</evidence>
<feature type="signal peptide" evidence="3">
    <location>
        <begin position="1"/>
        <end position="24"/>
    </location>
</feature>
<dbReference type="InterPro" id="IPR005535">
    <property type="entry name" value="Cyclotide"/>
</dbReference>
<evidence type="ECO:0000256" key="3">
    <source>
        <dbReference type="SAM" id="SignalP"/>
    </source>
</evidence>
<name>B5B3Z1_9ROSI</name>
<dbReference type="PROSITE" id="PS51052">
    <property type="entry name" value="CYCLOTIDE"/>
    <property type="match status" value="1"/>
</dbReference>
<keyword evidence="1" id="KW-0611">Plant defense</keyword>
<reference evidence="4" key="1">
    <citation type="submission" date="2008-07" db="EMBL/GenBank/DDBJ databases">
        <title>Identification of two suites of cyclotide precursor genes from metallophyte Viola baoshanensis: cDNA sequence variation, alternative RNA splicing and potential cyclotide diversity.</title>
        <authorList>
            <person name="Zhang J."/>
            <person name="Liao B."/>
            <person name="Shu W."/>
        </authorList>
    </citation>
    <scope>NUCLEOTIDE SEQUENCE</scope>
</reference>
<evidence type="ECO:0000313" key="4">
    <source>
        <dbReference type="EMBL" id="ACG69855.1"/>
    </source>
</evidence>
<dbReference type="Pfam" id="PF03784">
    <property type="entry name" value="Cyclotide"/>
    <property type="match status" value="1"/>
</dbReference>
<organism evidence="4">
    <name type="scientific">Viola baoshanensis</name>
    <dbReference type="NCBI Taxonomy" id="349688"/>
    <lineage>
        <taxon>Eukaryota</taxon>
        <taxon>Viridiplantae</taxon>
        <taxon>Streptophyta</taxon>
        <taxon>Embryophyta</taxon>
        <taxon>Tracheophyta</taxon>
        <taxon>Spermatophyta</taxon>
        <taxon>Magnoliopsida</taxon>
        <taxon>eudicotyledons</taxon>
        <taxon>Gunneridae</taxon>
        <taxon>Pentapetalae</taxon>
        <taxon>rosids</taxon>
        <taxon>fabids</taxon>
        <taxon>Malpighiales</taxon>
        <taxon>Violaceae</taxon>
        <taxon>Viola</taxon>
        <taxon>Viola subgen. Viola</taxon>
        <taxon>Viola sect. Plagiostigma</taxon>
        <taxon>Viola subsect. Patellares</taxon>
    </lineage>
</organism>
<proteinExistence type="evidence at transcript level"/>
<dbReference type="SUPFAM" id="SSF57038">
    <property type="entry name" value="Cyclotides"/>
    <property type="match status" value="1"/>
</dbReference>
<dbReference type="GO" id="GO:0006952">
    <property type="term" value="P:defense response"/>
    <property type="evidence" value="ECO:0007669"/>
    <property type="project" value="UniProtKB-KW"/>
</dbReference>
<sequence length="120" mass="12872">MESNKKMQLVGFVLLAAFALPALASSFEKDVISPRAIQAVLEKRGLSKLEDDPVLSALARTKTIISNPVIEEALLNGANLKAGNTIPCAESCVWIPCTVTALLGCSCKDKVCYNSLQTKY</sequence>
<dbReference type="InterPro" id="IPR036146">
    <property type="entry name" value="Cyclotide_sf"/>
</dbReference>
<dbReference type="AlphaFoldDB" id="B5B3Z1"/>
<accession>B5B3Z1</accession>
<evidence type="ECO:0000256" key="2">
    <source>
        <dbReference type="ARBA" id="ARBA00023157"/>
    </source>
</evidence>
<dbReference type="PROSITE" id="PS60008">
    <property type="entry name" value="CYCLOTIDE_BRACELET"/>
    <property type="match status" value="1"/>
</dbReference>